<dbReference type="Proteomes" id="UP001172083">
    <property type="component" value="Unassembled WGS sequence"/>
</dbReference>
<dbReference type="RefSeq" id="WP_346760625.1">
    <property type="nucleotide sequence ID" value="NZ_JAUJEB010000006.1"/>
</dbReference>
<proteinExistence type="predicted"/>
<dbReference type="EMBL" id="JAUJEB010000006">
    <property type="protein sequence ID" value="MDN5215288.1"/>
    <property type="molecule type" value="Genomic_DNA"/>
</dbReference>
<sequence length="589" mass="67502">MRDINAYWWYNSLTFWRAKGKSIWICLGLLFLALTFATPNVYGQNLPSGTKSKKAPKVKKVKPRGTKKSKSGKVKRVNPRSASGRKNHTNQNVTPSYTKKKSTPAVKKVNPRSISGRKNYVDRNVVPGYTRRKPVPKVKKVVPNSASGKVGYKNRRVSPRSASGSVSFKNTRVSPRSISGKRGFKDRRVIPSSASGSVAFKNKSVVPRSATGQLKFKDKGVFPRYSQRAKGSDNTRVQVRTTRGRSKYNVVTVTPRSIRTNRRYGSSRNKNRLLTYPANVASLHKGNIKRKGRRRPGNYARKSPVSLQGAGKYNLAKVSARSISSNPRIRSTRKKGKLMVLPKNTGALFAGNIRRRGKHPTANNGKVKPRYSAHGQKKYKEILVKPRSINSNPKFRANSNQNKLLTYPKDVSSLYVGNIKSRKGHKHRTNKNKYISYSGNIKMREPKRREVGTQYSGSLKRKGPNYQRLDKSDYIKGRSKAQWATYYRQKTKKQAAFIGFQKYRPKKEKWMHPSAGYKVGRYQRTVEARERIRKRKLWWSRKKKNDDQPKYLKMKEKKPKYDPKEIKIWSDYDNSRGRAEGKKMKKNDN</sequence>
<protein>
    <submittedName>
        <fullName evidence="2">Uncharacterized protein</fullName>
    </submittedName>
</protein>
<feature type="region of interest" description="Disordered" evidence="1">
    <location>
        <begin position="145"/>
        <end position="180"/>
    </location>
</feature>
<accession>A0ABT8LCB6</accession>
<gene>
    <name evidence="2" type="ORF">QQ020_24630</name>
</gene>
<feature type="compositionally biased region" description="Basic and acidic residues" evidence="1">
    <location>
        <begin position="544"/>
        <end position="560"/>
    </location>
</feature>
<reference evidence="2" key="1">
    <citation type="submission" date="2023-06" db="EMBL/GenBank/DDBJ databases">
        <title>Genomic of Agaribacillus aureum.</title>
        <authorList>
            <person name="Wang G."/>
        </authorList>
    </citation>
    <scope>NUCLEOTIDE SEQUENCE</scope>
    <source>
        <strain evidence="2">BMA12</strain>
    </source>
</reference>
<keyword evidence="3" id="KW-1185">Reference proteome</keyword>
<organism evidence="2 3">
    <name type="scientific">Agaribacillus aureus</name>
    <dbReference type="NCBI Taxonomy" id="3051825"/>
    <lineage>
        <taxon>Bacteria</taxon>
        <taxon>Pseudomonadati</taxon>
        <taxon>Bacteroidota</taxon>
        <taxon>Cytophagia</taxon>
        <taxon>Cytophagales</taxon>
        <taxon>Splendidivirgaceae</taxon>
        <taxon>Agaribacillus</taxon>
    </lineage>
</organism>
<feature type="region of interest" description="Disordered" evidence="1">
    <location>
        <begin position="541"/>
        <end position="560"/>
    </location>
</feature>
<name>A0ABT8LCB6_9BACT</name>
<feature type="region of interest" description="Disordered" evidence="1">
    <location>
        <begin position="45"/>
        <end position="117"/>
    </location>
</feature>
<feature type="compositionally biased region" description="Basic residues" evidence="1">
    <location>
        <begin position="51"/>
        <end position="88"/>
    </location>
</feature>
<evidence type="ECO:0000256" key="1">
    <source>
        <dbReference type="SAM" id="MobiDB-lite"/>
    </source>
</evidence>
<comment type="caution">
    <text evidence="2">The sequence shown here is derived from an EMBL/GenBank/DDBJ whole genome shotgun (WGS) entry which is preliminary data.</text>
</comment>
<evidence type="ECO:0000313" key="3">
    <source>
        <dbReference type="Proteomes" id="UP001172083"/>
    </source>
</evidence>
<feature type="compositionally biased region" description="Polar residues" evidence="1">
    <location>
        <begin position="160"/>
        <end position="177"/>
    </location>
</feature>
<evidence type="ECO:0000313" key="2">
    <source>
        <dbReference type="EMBL" id="MDN5215288.1"/>
    </source>
</evidence>